<accession>A0AAD6GZD3</accession>
<dbReference type="RefSeq" id="XP_056751372.1">
    <property type="nucleotide sequence ID" value="XM_056899296.1"/>
</dbReference>
<gene>
    <name evidence="1" type="ORF">N7537_008241</name>
</gene>
<proteinExistence type="predicted"/>
<keyword evidence="2" id="KW-1185">Reference proteome</keyword>
<dbReference type="AlphaFoldDB" id="A0AAD6GZD3"/>
<dbReference type="Proteomes" id="UP001213799">
    <property type="component" value="Unassembled WGS sequence"/>
</dbReference>
<sequence>MGDMHSAWQATEPSPINKADTHQVSGIYFQSFHPIAIFFKLSGAAKPPPTAVTANPDDRALFSIEPLQYFRSLGLLKHHEPALFLILSPENPASFAQM</sequence>
<reference evidence="1" key="1">
    <citation type="journal article" date="2023" name="IMA Fungus">
        <title>Comparative genomic study of the Penicillium genus elucidates a diverse pangenome and 15 lateral gene transfer events.</title>
        <authorList>
            <person name="Petersen C."/>
            <person name="Sorensen T."/>
            <person name="Nielsen M.R."/>
            <person name="Sondergaard T.E."/>
            <person name="Sorensen J.L."/>
            <person name="Fitzpatrick D.A."/>
            <person name="Frisvad J.C."/>
            <person name="Nielsen K.L."/>
        </authorList>
    </citation>
    <scope>NUCLEOTIDE SEQUENCE</scope>
    <source>
        <strain evidence="1">IBT 12815</strain>
    </source>
</reference>
<comment type="caution">
    <text evidence="1">The sequence shown here is derived from an EMBL/GenBank/DDBJ whole genome shotgun (WGS) entry which is preliminary data.</text>
</comment>
<name>A0AAD6GZD3_9EURO</name>
<dbReference type="EMBL" id="JAQJAE010000004">
    <property type="protein sequence ID" value="KAJ5598157.1"/>
    <property type="molecule type" value="Genomic_DNA"/>
</dbReference>
<dbReference type="GeneID" id="81589538"/>
<protein>
    <submittedName>
        <fullName evidence="1">Uncharacterized protein</fullName>
    </submittedName>
</protein>
<reference evidence="1" key="2">
    <citation type="submission" date="2023-01" db="EMBL/GenBank/DDBJ databases">
        <authorList>
            <person name="Petersen C."/>
        </authorList>
    </citation>
    <scope>NUCLEOTIDE SEQUENCE</scope>
    <source>
        <strain evidence="1">IBT 12815</strain>
    </source>
</reference>
<evidence type="ECO:0000313" key="1">
    <source>
        <dbReference type="EMBL" id="KAJ5598157.1"/>
    </source>
</evidence>
<organism evidence="1 2">
    <name type="scientific">Penicillium hordei</name>
    <dbReference type="NCBI Taxonomy" id="40994"/>
    <lineage>
        <taxon>Eukaryota</taxon>
        <taxon>Fungi</taxon>
        <taxon>Dikarya</taxon>
        <taxon>Ascomycota</taxon>
        <taxon>Pezizomycotina</taxon>
        <taxon>Eurotiomycetes</taxon>
        <taxon>Eurotiomycetidae</taxon>
        <taxon>Eurotiales</taxon>
        <taxon>Aspergillaceae</taxon>
        <taxon>Penicillium</taxon>
    </lineage>
</organism>
<evidence type="ECO:0000313" key="2">
    <source>
        <dbReference type="Proteomes" id="UP001213799"/>
    </source>
</evidence>